<protein>
    <recommendedName>
        <fullName evidence="2">BACON domain-containing protein</fullName>
    </recommendedName>
</protein>
<dbReference type="Gene3D" id="2.60.40.10">
    <property type="entry name" value="Immunoglobulins"/>
    <property type="match status" value="2"/>
</dbReference>
<dbReference type="InterPro" id="IPR013783">
    <property type="entry name" value="Ig-like_fold"/>
</dbReference>
<evidence type="ECO:0000256" key="1">
    <source>
        <dbReference type="SAM" id="SignalP"/>
    </source>
</evidence>
<proteinExistence type="predicted"/>
<dbReference type="CDD" id="cd14948">
    <property type="entry name" value="BACON"/>
    <property type="match status" value="2"/>
</dbReference>
<dbReference type="RefSeq" id="WP_244076920.1">
    <property type="nucleotide sequence ID" value="NZ_AP025581.1"/>
</dbReference>
<dbReference type="AlphaFoldDB" id="A0AA37KTV0"/>
<organism evidence="3 4">
    <name type="scientific">Alistipes finegoldii</name>
    <dbReference type="NCBI Taxonomy" id="214856"/>
    <lineage>
        <taxon>Bacteria</taxon>
        <taxon>Pseudomonadati</taxon>
        <taxon>Bacteroidota</taxon>
        <taxon>Bacteroidia</taxon>
        <taxon>Bacteroidales</taxon>
        <taxon>Rikenellaceae</taxon>
        <taxon>Alistipes</taxon>
    </lineage>
</organism>
<sequence>MKKTVILSSMLAALLIAGACSDTDIYSSETTRPAVGIDDKSLTLDGKTESARISIASNIWWKAHVEYDGGGEWLEITPAEGFGDIEITVATERNYDLSTPKTARLVIVSDDGKGSFRKEFTVTQQTSEPYIEIDGLQSEGLAVGVTRSETPLTLYTNDAWEASTSDDSWCSVVSSDNGSGKKTVQLVCASNSTKRERSAEVTFRSKNTPGVVCSFRVNQSGIFAAPVLTLAKDESGAIRLAWDAVMGAVKYMVVLTDNDGAPIAEIDNGAETACDLSAQEVFAKPEYVGMFNVSIRALSDDPEVFSNSEAQSANSHFASGAGTQGDPFIIDRDGYLRNISTANAKAAGRYYKLTYTPAPGADFEPICSPADPFAGIFDGNGKTIEGWEIRPLADKRNYFGFFGAVAEGAEVASLNFSRCSLYITNDGGSVNKADNGFAWVAGTNNGTIRDIAVTDCTIACETGTTPLNVGGIAANNNGTVLRCTASGAISAAADRNKTDEFTCGGIAAYNYATGVVDQCVNHASITAMNQVGGVVGMNGGKVTGSGNTGAITANYYFGGVVGYTTSSSAACVIEKCYNTGTLTMDEPAGMGRGAAYMGGVTSRIYSNKTVISKCYNTGDLIVGASVSSSSLRIGGIVGHTNKPGRLTDCYNAGNATIKGKANYGGIVGEMADQAAVITNCYTVGKITVDGGSGNLFSAFGKANGKAVITDCYALDNGDAFAGGSTSGITGGGLLSEAQMKNPASYSGWDFVTVWQAGGGSYPYPTLR</sequence>
<dbReference type="Proteomes" id="UP001055105">
    <property type="component" value="Unassembled WGS sequence"/>
</dbReference>
<evidence type="ECO:0000259" key="2">
    <source>
        <dbReference type="Pfam" id="PF13004"/>
    </source>
</evidence>
<dbReference type="InterPro" id="IPR024361">
    <property type="entry name" value="BACON"/>
</dbReference>
<keyword evidence="1" id="KW-0732">Signal</keyword>
<dbReference type="PROSITE" id="PS51257">
    <property type="entry name" value="PROKAR_LIPOPROTEIN"/>
    <property type="match status" value="1"/>
</dbReference>
<reference evidence="3" key="1">
    <citation type="submission" date="2022-01" db="EMBL/GenBank/DDBJ databases">
        <title>Novel bile acid biosynthetic pathways are enriched in the microbiome of centenarians.</title>
        <authorList>
            <person name="Sato Y."/>
            <person name="Atarashi K."/>
            <person name="Plichta R.D."/>
            <person name="Arai Y."/>
            <person name="Sasajima S."/>
            <person name="Kearney M.S."/>
            <person name="Suda W."/>
            <person name="Takeshita K."/>
            <person name="Sasaki T."/>
            <person name="Okamoto S."/>
            <person name="Skelly N.A."/>
            <person name="Okamura Y."/>
            <person name="Vlamakis H."/>
            <person name="Li Y."/>
            <person name="Tanoue T."/>
            <person name="Takei H."/>
            <person name="Nittono H."/>
            <person name="Narushima S."/>
            <person name="Irie J."/>
            <person name="Itoh H."/>
            <person name="Moriya K."/>
            <person name="Sugiura Y."/>
            <person name="Suematsu M."/>
            <person name="Moritoki N."/>
            <person name="Shibata S."/>
            <person name="Littman R.D."/>
            <person name="Fischbach A.M."/>
            <person name="Uwamino Y."/>
            <person name="Inoue T."/>
            <person name="Honda A."/>
            <person name="Hattori M."/>
            <person name="Murai T."/>
            <person name="Xavier J.R."/>
            <person name="Hirose N."/>
            <person name="Honda K."/>
        </authorList>
    </citation>
    <scope>NUCLEOTIDE SEQUENCE</scope>
    <source>
        <strain evidence="3">CE91-St16</strain>
    </source>
</reference>
<name>A0AA37KTV0_9BACT</name>
<evidence type="ECO:0000313" key="4">
    <source>
        <dbReference type="Proteomes" id="UP001055105"/>
    </source>
</evidence>
<evidence type="ECO:0000313" key="3">
    <source>
        <dbReference type="EMBL" id="GKI19987.1"/>
    </source>
</evidence>
<comment type="caution">
    <text evidence="3">The sequence shown here is derived from an EMBL/GenBank/DDBJ whole genome shotgun (WGS) entry which is preliminary data.</text>
</comment>
<dbReference type="Pfam" id="PF13004">
    <property type="entry name" value="BACON"/>
    <property type="match status" value="2"/>
</dbReference>
<gene>
    <name evidence="3" type="ORF">CE91St16_28950</name>
</gene>
<feature type="chain" id="PRO_5041338941" description="BACON domain-containing protein" evidence="1">
    <location>
        <begin position="20"/>
        <end position="767"/>
    </location>
</feature>
<accession>A0AA37KTV0</accession>
<feature type="domain" description="BACON" evidence="2">
    <location>
        <begin position="70"/>
        <end position="124"/>
    </location>
</feature>
<dbReference type="Gene3D" id="2.160.20.110">
    <property type="match status" value="2"/>
</dbReference>
<feature type="signal peptide" evidence="1">
    <location>
        <begin position="1"/>
        <end position="19"/>
    </location>
</feature>
<dbReference type="EMBL" id="BQOL01000002">
    <property type="protein sequence ID" value="GKI19987.1"/>
    <property type="molecule type" value="Genomic_DNA"/>
</dbReference>
<feature type="domain" description="BACON" evidence="2">
    <location>
        <begin position="161"/>
        <end position="219"/>
    </location>
</feature>